<organism evidence="1 2">
    <name type="scientific">Microbacterium testaceum</name>
    <name type="common">Aureobacterium testaceum</name>
    <name type="synonym">Brevibacterium testaceum</name>
    <dbReference type="NCBI Taxonomy" id="2033"/>
    <lineage>
        <taxon>Bacteria</taxon>
        <taxon>Bacillati</taxon>
        <taxon>Actinomycetota</taxon>
        <taxon>Actinomycetes</taxon>
        <taxon>Micrococcales</taxon>
        <taxon>Microbacteriaceae</taxon>
        <taxon>Microbacterium</taxon>
    </lineage>
</organism>
<proteinExistence type="predicted"/>
<dbReference type="SUPFAM" id="SSF54427">
    <property type="entry name" value="NTF2-like"/>
    <property type="match status" value="1"/>
</dbReference>
<dbReference type="EMBL" id="LDRT01000018">
    <property type="protein sequence ID" value="KTR96112.1"/>
    <property type="molecule type" value="Genomic_DNA"/>
</dbReference>
<protein>
    <submittedName>
        <fullName evidence="1">Ester cyclase</fullName>
    </submittedName>
</protein>
<dbReference type="GO" id="GO:0030638">
    <property type="term" value="P:polyketide metabolic process"/>
    <property type="evidence" value="ECO:0007669"/>
    <property type="project" value="InterPro"/>
</dbReference>
<dbReference type="InterPro" id="IPR032710">
    <property type="entry name" value="NTF2-like_dom_sf"/>
</dbReference>
<evidence type="ECO:0000313" key="2">
    <source>
        <dbReference type="Proteomes" id="UP000075025"/>
    </source>
</evidence>
<dbReference type="Proteomes" id="UP000075025">
    <property type="component" value="Unassembled WGS sequence"/>
</dbReference>
<dbReference type="Gene3D" id="3.10.450.50">
    <property type="match status" value="1"/>
</dbReference>
<gene>
    <name evidence="1" type="ORF">NS220_03285</name>
</gene>
<dbReference type="InterPro" id="IPR009959">
    <property type="entry name" value="Cyclase_SnoaL-like"/>
</dbReference>
<dbReference type="Pfam" id="PF07366">
    <property type="entry name" value="SnoaL"/>
    <property type="match status" value="1"/>
</dbReference>
<evidence type="ECO:0000313" key="1">
    <source>
        <dbReference type="EMBL" id="KTR96112.1"/>
    </source>
</evidence>
<dbReference type="OrthoDB" id="9810441at2"/>
<comment type="caution">
    <text evidence="1">The sequence shown here is derived from an EMBL/GenBank/DDBJ whole genome shotgun (WGS) entry which is preliminary data.</text>
</comment>
<sequence length="129" mass="15065">MEAWETREWFGDYLDTLNRHDLERLREFLDPGVRRAHLPAGAEAWIADEAERLHAFPDWQWKRIQLIVEDDRLAVHLRGSGMQTGAFRHLPATRRRVNIAAFAMYRLERGRIVEASGTDDAEQIRAQLS</sequence>
<dbReference type="RefSeq" id="WP_058622680.1">
    <property type="nucleotide sequence ID" value="NZ_LDRT01000018.1"/>
</dbReference>
<name>A0A147F068_MICTE</name>
<dbReference type="PATRIC" id="fig|2033.6.peg.1276"/>
<dbReference type="AlphaFoldDB" id="A0A147F068"/>
<accession>A0A147F068</accession>
<reference evidence="1 2" key="1">
    <citation type="journal article" date="2016" name="Front. Microbiol.">
        <title>Genomic Resource of Rice Seed Associated Bacteria.</title>
        <authorList>
            <person name="Midha S."/>
            <person name="Bansal K."/>
            <person name="Sharma S."/>
            <person name="Kumar N."/>
            <person name="Patil P.P."/>
            <person name="Chaudhry V."/>
            <person name="Patil P.B."/>
        </authorList>
    </citation>
    <scope>NUCLEOTIDE SEQUENCE [LARGE SCALE GENOMIC DNA]</scope>
    <source>
        <strain evidence="1 2">NS220</strain>
    </source>
</reference>